<proteinExistence type="predicted"/>
<reference evidence="1" key="1">
    <citation type="submission" date="2020-12" db="EMBL/GenBank/DDBJ databases">
        <authorList>
            <person name="Huq M.A."/>
        </authorList>
    </citation>
    <scope>NUCLEOTIDE SEQUENCE</scope>
    <source>
        <strain evidence="1">MAHUQ-46</strain>
    </source>
</reference>
<gene>
    <name evidence="1" type="ORF">JFN88_14665</name>
</gene>
<name>A0A934J904_9BACL</name>
<evidence type="ECO:0000313" key="2">
    <source>
        <dbReference type="Proteomes" id="UP000640274"/>
    </source>
</evidence>
<dbReference type="EMBL" id="JAELUP010000077">
    <property type="protein sequence ID" value="MBJ6362488.1"/>
    <property type="molecule type" value="Genomic_DNA"/>
</dbReference>
<comment type="caution">
    <text evidence="1">The sequence shown here is derived from an EMBL/GenBank/DDBJ whole genome shotgun (WGS) entry which is preliminary data.</text>
</comment>
<organism evidence="1 2">
    <name type="scientific">Paenibacillus roseus</name>
    <dbReference type="NCBI Taxonomy" id="2798579"/>
    <lineage>
        <taxon>Bacteria</taxon>
        <taxon>Bacillati</taxon>
        <taxon>Bacillota</taxon>
        <taxon>Bacilli</taxon>
        <taxon>Bacillales</taxon>
        <taxon>Paenibacillaceae</taxon>
        <taxon>Paenibacillus</taxon>
    </lineage>
</organism>
<sequence length="89" mass="10228">MLLKDGRLLRQDTPQALIDGLKGKVWIVTASDETLDRHIGRLKISNMLRDGNGIQFRVIDDEKPDEQAINVQANLEDIFLYSFGESERW</sequence>
<dbReference type="Proteomes" id="UP000640274">
    <property type="component" value="Unassembled WGS sequence"/>
</dbReference>
<protein>
    <submittedName>
        <fullName evidence="1">Uncharacterized protein</fullName>
    </submittedName>
</protein>
<dbReference type="RefSeq" id="WP_199020034.1">
    <property type="nucleotide sequence ID" value="NZ_JAELUP010000077.1"/>
</dbReference>
<accession>A0A934J904</accession>
<evidence type="ECO:0000313" key="1">
    <source>
        <dbReference type="EMBL" id="MBJ6362488.1"/>
    </source>
</evidence>
<dbReference type="AlphaFoldDB" id="A0A934J904"/>
<keyword evidence="2" id="KW-1185">Reference proteome</keyword>